<keyword evidence="2" id="KW-1185">Reference proteome</keyword>
<gene>
    <name evidence="1" type="ORF">EQG49_11815</name>
</gene>
<accession>A0A4P6YWC6</accession>
<dbReference type="EMBL" id="CP037940">
    <property type="protein sequence ID" value="QBO37091.1"/>
    <property type="molecule type" value="Genomic_DNA"/>
</dbReference>
<dbReference type="RefSeq" id="WP_133364168.1">
    <property type="nucleotide sequence ID" value="NZ_CP037940.1"/>
</dbReference>
<organism evidence="1 2">
    <name type="scientific">Periweissella cryptocerci</name>
    <dbReference type="NCBI Taxonomy" id="2506420"/>
    <lineage>
        <taxon>Bacteria</taxon>
        <taxon>Bacillati</taxon>
        <taxon>Bacillota</taxon>
        <taxon>Bacilli</taxon>
        <taxon>Lactobacillales</taxon>
        <taxon>Lactobacillaceae</taxon>
        <taxon>Periweissella</taxon>
    </lineage>
</organism>
<evidence type="ECO:0000313" key="2">
    <source>
        <dbReference type="Proteomes" id="UP000292886"/>
    </source>
</evidence>
<dbReference type="Proteomes" id="UP000292886">
    <property type="component" value="Chromosome"/>
</dbReference>
<name>A0A4P6YWC6_9LACO</name>
<sequence>MTKLVTEKKLIKWLGKKEIQLSQHDAKQIMGVLEKYNNGKKMDAVTESVQNYFDDYRNYDLDSLRAVLELADGSALFADIKSYTTSARWDLLWGRDVSGPIKRVFHSEEFVLGSDSYLDNEEYVDMDAVDLINHVRKFNLSEFTKLGELIQEHGGLVK</sequence>
<protein>
    <submittedName>
        <fullName evidence="1">Uncharacterized protein</fullName>
    </submittedName>
</protein>
<proteinExistence type="predicted"/>
<reference evidence="2" key="1">
    <citation type="submission" date="2019-03" db="EMBL/GenBank/DDBJ databases">
        <title>Weissella sp. 26KH-42 Genome sequencing.</title>
        <authorList>
            <person name="Heo J."/>
            <person name="Kim S.-J."/>
            <person name="Kim J.-S."/>
            <person name="Hong S.-B."/>
            <person name="Kwon S.-W."/>
        </authorList>
    </citation>
    <scope>NUCLEOTIDE SEQUENCE [LARGE SCALE GENOMIC DNA]</scope>
    <source>
        <strain evidence="2">26KH-42</strain>
    </source>
</reference>
<evidence type="ECO:0000313" key="1">
    <source>
        <dbReference type="EMBL" id="QBO37091.1"/>
    </source>
</evidence>
<dbReference type="AlphaFoldDB" id="A0A4P6YWC6"/>
<dbReference type="KEGG" id="wei:EQG49_11815"/>